<feature type="compositionally biased region" description="Basic residues" evidence="1">
    <location>
        <begin position="1"/>
        <end position="11"/>
    </location>
</feature>
<dbReference type="AlphaFoldDB" id="A0AAV7M197"/>
<dbReference type="EMBL" id="JANPWB010000014">
    <property type="protein sequence ID" value="KAJ1096332.1"/>
    <property type="molecule type" value="Genomic_DNA"/>
</dbReference>
<keyword evidence="3" id="KW-1185">Reference proteome</keyword>
<accession>A0AAV7M197</accession>
<reference evidence="2" key="1">
    <citation type="journal article" date="2022" name="bioRxiv">
        <title>Sequencing and chromosome-scale assembly of the giantPleurodeles waltlgenome.</title>
        <authorList>
            <person name="Brown T."/>
            <person name="Elewa A."/>
            <person name="Iarovenko S."/>
            <person name="Subramanian E."/>
            <person name="Araus A.J."/>
            <person name="Petzold A."/>
            <person name="Susuki M."/>
            <person name="Suzuki K.-i.T."/>
            <person name="Hayashi T."/>
            <person name="Toyoda A."/>
            <person name="Oliveira C."/>
            <person name="Osipova E."/>
            <person name="Leigh N.D."/>
            <person name="Simon A."/>
            <person name="Yun M.H."/>
        </authorList>
    </citation>
    <scope>NUCLEOTIDE SEQUENCE</scope>
    <source>
        <strain evidence="2">20211129_DDA</strain>
        <tissue evidence="2">Liver</tissue>
    </source>
</reference>
<evidence type="ECO:0000313" key="3">
    <source>
        <dbReference type="Proteomes" id="UP001066276"/>
    </source>
</evidence>
<protein>
    <submittedName>
        <fullName evidence="2">Uncharacterized protein</fullName>
    </submittedName>
</protein>
<evidence type="ECO:0000313" key="2">
    <source>
        <dbReference type="EMBL" id="KAJ1096332.1"/>
    </source>
</evidence>
<gene>
    <name evidence="2" type="ORF">NDU88_001475</name>
</gene>
<comment type="caution">
    <text evidence="2">The sequence shown here is derived from an EMBL/GenBank/DDBJ whole genome shotgun (WGS) entry which is preliminary data.</text>
</comment>
<evidence type="ECO:0000256" key="1">
    <source>
        <dbReference type="SAM" id="MobiDB-lite"/>
    </source>
</evidence>
<name>A0AAV7M197_PLEWA</name>
<dbReference type="Proteomes" id="UP001066276">
    <property type="component" value="Chromosome 10"/>
</dbReference>
<proteinExistence type="predicted"/>
<organism evidence="2 3">
    <name type="scientific">Pleurodeles waltl</name>
    <name type="common">Iberian ribbed newt</name>
    <dbReference type="NCBI Taxonomy" id="8319"/>
    <lineage>
        <taxon>Eukaryota</taxon>
        <taxon>Metazoa</taxon>
        <taxon>Chordata</taxon>
        <taxon>Craniata</taxon>
        <taxon>Vertebrata</taxon>
        <taxon>Euteleostomi</taxon>
        <taxon>Amphibia</taxon>
        <taxon>Batrachia</taxon>
        <taxon>Caudata</taxon>
        <taxon>Salamandroidea</taxon>
        <taxon>Salamandridae</taxon>
        <taxon>Pleurodelinae</taxon>
        <taxon>Pleurodeles</taxon>
    </lineage>
</organism>
<sequence>MKGQSIRHRPSAGRGGTVPGQIAAFASEKLQLTLRRARIGASHGRAPGVTWRPWCQASRQPAPLARGNWPSLGRRGALLRVVKPQSGGSQKQCLDDEAEERCNSLCSLDSPELEGVVLELEDDRPQERLGD</sequence>
<feature type="region of interest" description="Disordered" evidence="1">
    <location>
        <begin position="1"/>
        <end position="20"/>
    </location>
</feature>